<dbReference type="AlphaFoldDB" id="A0A2K9PND1"/>
<dbReference type="Pfam" id="PF14248">
    <property type="entry name" value="DUF4345"/>
    <property type="match status" value="1"/>
</dbReference>
<feature type="transmembrane region" description="Helical" evidence="1">
    <location>
        <begin position="104"/>
        <end position="127"/>
    </location>
</feature>
<evidence type="ECO:0000313" key="2">
    <source>
        <dbReference type="EMBL" id="AUP78573.1"/>
    </source>
</evidence>
<keyword evidence="1" id="KW-1133">Transmembrane helix</keyword>
<sequence length="134" mass="14084">MEKSKLVKALLIASGIIGIFIGGSLLFVPVAFQASAGIDLEGNINLLSEVRAPGGTLLIAGILILSGAFMARLTYGSVLLTCLFYLSYGVSRVFSVIIDGMPSSSLIGATIIELVIGGASLYVLVYYRKKHKSV</sequence>
<keyword evidence="1" id="KW-0812">Transmembrane</keyword>
<protein>
    <submittedName>
        <fullName evidence="2">DUF4345 domain-containing protein</fullName>
    </submittedName>
</protein>
<name>A0A2K9PND1_9FLAO</name>
<reference evidence="2 3" key="1">
    <citation type="submission" date="2018-01" db="EMBL/GenBank/DDBJ databases">
        <title>Complete genome sequence of Flavivirga eckloniae ECD14 isolated from seaweed Ecklonia cava.</title>
        <authorList>
            <person name="Lee J.H."/>
            <person name="Baik K.S."/>
            <person name="Seong C.N."/>
        </authorList>
    </citation>
    <scope>NUCLEOTIDE SEQUENCE [LARGE SCALE GENOMIC DNA]</scope>
    <source>
        <strain evidence="2 3">ECD14</strain>
    </source>
</reference>
<accession>A0A2K9PND1</accession>
<feature type="transmembrane region" description="Helical" evidence="1">
    <location>
        <begin position="78"/>
        <end position="98"/>
    </location>
</feature>
<feature type="transmembrane region" description="Helical" evidence="1">
    <location>
        <begin position="9"/>
        <end position="32"/>
    </location>
</feature>
<evidence type="ECO:0000256" key="1">
    <source>
        <dbReference type="SAM" id="Phobius"/>
    </source>
</evidence>
<dbReference type="Proteomes" id="UP000235826">
    <property type="component" value="Chromosome"/>
</dbReference>
<dbReference type="EMBL" id="CP025791">
    <property type="protein sequence ID" value="AUP78573.1"/>
    <property type="molecule type" value="Genomic_DNA"/>
</dbReference>
<gene>
    <name evidence="2" type="ORF">C1H87_07545</name>
</gene>
<proteinExistence type="predicted"/>
<evidence type="ECO:0000313" key="3">
    <source>
        <dbReference type="Proteomes" id="UP000235826"/>
    </source>
</evidence>
<feature type="transmembrane region" description="Helical" evidence="1">
    <location>
        <begin position="52"/>
        <end position="71"/>
    </location>
</feature>
<dbReference type="RefSeq" id="WP_102755228.1">
    <property type="nucleotide sequence ID" value="NZ_CP025791.1"/>
</dbReference>
<dbReference type="OrthoDB" id="959338at2"/>
<keyword evidence="1" id="KW-0472">Membrane</keyword>
<keyword evidence="3" id="KW-1185">Reference proteome</keyword>
<dbReference type="KEGG" id="fek:C1H87_07545"/>
<organism evidence="2 3">
    <name type="scientific">Flavivirga eckloniae</name>
    <dbReference type="NCBI Taxonomy" id="1803846"/>
    <lineage>
        <taxon>Bacteria</taxon>
        <taxon>Pseudomonadati</taxon>
        <taxon>Bacteroidota</taxon>
        <taxon>Flavobacteriia</taxon>
        <taxon>Flavobacteriales</taxon>
        <taxon>Flavobacteriaceae</taxon>
        <taxon>Flavivirga</taxon>
    </lineage>
</organism>
<dbReference type="InterPro" id="IPR025597">
    <property type="entry name" value="DUF4345"/>
</dbReference>